<dbReference type="Proteomes" id="UP000499080">
    <property type="component" value="Unassembled WGS sequence"/>
</dbReference>
<comment type="caution">
    <text evidence="2">The sequence shown here is derived from an EMBL/GenBank/DDBJ whole genome shotgun (WGS) entry which is preliminary data.</text>
</comment>
<reference evidence="2 3" key="1">
    <citation type="journal article" date="2019" name="Sci. Rep.">
        <title>Orb-weaving spider Araneus ventricosus genome elucidates the spidroin gene catalogue.</title>
        <authorList>
            <person name="Kono N."/>
            <person name="Nakamura H."/>
            <person name="Ohtoshi R."/>
            <person name="Moran D.A.P."/>
            <person name="Shinohara A."/>
            <person name="Yoshida Y."/>
            <person name="Fujiwara M."/>
            <person name="Mori M."/>
            <person name="Tomita M."/>
            <person name="Arakawa K."/>
        </authorList>
    </citation>
    <scope>NUCLEOTIDE SEQUENCE [LARGE SCALE GENOMIC DNA]</scope>
</reference>
<protein>
    <submittedName>
        <fullName evidence="2">Uncharacterized protein</fullName>
    </submittedName>
</protein>
<gene>
    <name evidence="2" type="ORF">AVEN_103940_1</name>
</gene>
<organism evidence="2 3">
    <name type="scientific">Araneus ventricosus</name>
    <name type="common">Orbweaver spider</name>
    <name type="synonym">Epeira ventricosa</name>
    <dbReference type="NCBI Taxonomy" id="182803"/>
    <lineage>
        <taxon>Eukaryota</taxon>
        <taxon>Metazoa</taxon>
        <taxon>Ecdysozoa</taxon>
        <taxon>Arthropoda</taxon>
        <taxon>Chelicerata</taxon>
        <taxon>Arachnida</taxon>
        <taxon>Araneae</taxon>
        <taxon>Araneomorphae</taxon>
        <taxon>Entelegynae</taxon>
        <taxon>Araneoidea</taxon>
        <taxon>Araneidae</taxon>
        <taxon>Araneus</taxon>
    </lineage>
</organism>
<name>A0A4Y2I8C6_ARAVE</name>
<dbReference type="EMBL" id="BGPR01002443">
    <property type="protein sequence ID" value="GBM73509.1"/>
    <property type="molecule type" value="Genomic_DNA"/>
</dbReference>
<dbReference type="AlphaFoldDB" id="A0A4Y2I8C6"/>
<proteinExistence type="predicted"/>
<keyword evidence="3" id="KW-1185">Reference proteome</keyword>
<accession>A0A4Y2I8C6</accession>
<feature type="compositionally biased region" description="Acidic residues" evidence="1">
    <location>
        <begin position="41"/>
        <end position="52"/>
    </location>
</feature>
<evidence type="ECO:0000313" key="2">
    <source>
        <dbReference type="EMBL" id="GBM73509.1"/>
    </source>
</evidence>
<sequence length="102" mass="11716">MGPLHAKAYVVAKCLPMAWCIRNPPRLRQPNWLQDKGRSEGDEDHQYEEDPYTTERTQNPGVPDLEWKVPALVSSWSSERDLKSRGPSQNCLRIASKRDVNL</sequence>
<evidence type="ECO:0000256" key="1">
    <source>
        <dbReference type="SAM" id="MobiDB-lite"/>
    </source>
</evidence>
<feature type="region of interest" description="Disordered" evidence="1">
    <location>
        <begin position="27"/>
        <end position="64"/>
    </location>
</feature>
<evidence type="ECO:0000313" key="3">
    <source>
        <dbReference type="Proteomes" id="UP000499080"/>
    </source>
</evidence>